<comment type="caution">
    <text evidence="5">The sequence shown here is derived from an EMBL/GenBank/DDBJ whole genome shotgun (WGS) entry which is preliminary data.</text>
</comment>
<evidence type="ECO:0000313" key="6">
    <source>
        <dbReference type="Proteomes" id="UP000319523"/>
    </source>
</evidence>
<dbReference type="EMBL" id="VHQI01000002">
    <property type="protein sequence ID" value="TPW43645.1"/>
    <property type="molecule type" value="Genomic_DNA"/>
</dbReference>
<feature type="transmembrane region" description="Helical" evidence="3">
    <location>
        <begin position="153"/>
        <end position="172"/>
    </location>
</feature>
<organism evidence="5 6">
    <name type="scientific">Mixta tenebrionis</name>
    <dbReference type="NCBI Taxonomy" id="2562439"/>
    <lineage>
        <taxon>Bacteria</taxon>
        <taxon>Pseudomonadati</taxon>
        <taxon>Pseudomonadota</taxon>
        <taxon>Gammaproteobacteria</taxon>
        <taxon>Enterobacterales</taxon>
        <taxon>Erwiniaceae</taxon>
        <taxon>Mixta</taxon>
    </lineage>
</organism>
<keyword evidence="3" id="KW-0812">Transmembrane</keyword>
<dbReference type="InterPro" id="IPR001867">
    <property type="entry name" value="OmpR/PhoB-type_DNA-bd"/>
</dbReference>
<dbReference type="GO" id="GO:0003677">
    <property type="term" value="F:DNA binding"/>
    <property type="evidence" value="ECO:0007669"/>
    <property type="project" value="UniProtKB-UniRule"/>
</dbReference>
<dbReference type="SUPFAM" id="SSF46894">
    <property type="entry name" value="C-terminal effector domain of the bipartite response regulators"/>
    <property type="match status" value="1"/>
</dbReference>
<sequence>MLLLMDSIDEELTMFYCINNNAIFDPINHTLTSSKFYPGNDTKINQPASRCLTLLIERKGDIITQEEFMNEVWRKHGMEVTVNTLYQNISILRKNLKRVGIDDNIIITVPKKGITLSATVEECDGKPVNISSSDFSSEKTSFSLFNKRGSVRLLVALWIILLAALLALWFVFT</sequence>
<evidence type="ECO:0000259" key="4">
    <source>
        <dbReference type="PROSITE" id="PS51755"/>
    </source>
</evidence>
<dbReference type="Pfam" id="PF00486">
    <property type="entry name" value="Trans_reg_C"/>
    <property type="match status" value="1"/>
</dbReference>
<dbReference type="InterPro" id="IPR016032">
    <property type="entry name" value="Sig_transdc_resp-reg_C-effctor"/>
</dbReference>
<evidence type="ECO:0000256" key="3">
    <source>
        <dbReference type="SAM" id="Phobius"/>
    </source>
</evidence>
<feature type="DNA-binding region" description="OmpR/PhoB-type" evidence="2">
    <location>
        <begin position="13"/>
        <end position="118"/>
    </location>
</feature>
<dbReference type="Proteomes" id="UP000319523">
    <property type="component" value="Unassembled WGS sequence"/>
</dbReference>
<dbReference type="GO" id="GO:0000160">
    <property type="term" value="P:phosphorelay signal transduction system"/>
    <property type="evidence" value="ECO:0007669"/>
    <property type="project" value="InterPro"/>
</dbReference>
<proteinExistence type="predicted"/>
<keyword evidence="3" id="KW-1133">Transmembrane helix</keyword>
<dbReference type="Gene3D" id="1.10.10.10">
    <property type="entry name" value="Winged helix-like DNA-binding domain superfamily/Winged helix DNA-binding domain"/>
    <property type="match status" value="1"/>
</dbReference>
<dbReference type="InterPro" id="IPR036388">
    <property type="entry name" value="WH-like_DNA-bd_sf"/>
</dbReference>
<protein>
    <recommendedName>
        <fullName evidence="4">OmpR/PhoB-type domain-containing protein</fullName>
    </recommendedName>
</protein>
<dbReference type="GO" id="GO:0006355">
    <property type="term" value="P:regulation of DNA-templated transcription"/>
    <property type="evidence" value="ECO:0007669"/>
    <property type="project" value="InterPro"/>
</dbReference>
<dbReference type="OrthoDB" id="7003224at2"/>
<dbReference type="AlphaFoldDB" id="A0A506VDD7"/>
<accession>A0A506VDD7</accession>
<dbReference type="CDD" id="cd00383">
    <property type="entry name" value="trans_reg_C"/>
    <property type="match status" value="1"/>
</dbReference>
<keyword evidence="6" id="KW-1185">Reference proteome</keyword>
<evidence type="ECO:0000256" key="1">
    <source>
        <dbReference type="ARBA" id="ARBA00023125"/>
    </source>
</evidence>
<dbReference type="PROSITE" id="PS51755">
    <property type="entry name" value="OMPR_PHOB"/>
    <property type="match status" value="1"/>
</dbReference>
<keyword evidence="3" id="KW-0472">Membrane</keyword>
<gene>
    <name evidence="5" type="ORF">FKM52_03620</name>
</gene>
<dbReference type="SMART" id="SM00862">
    <property type="entry name" value="Trans_reg_C"/>
    <property type="match status" value="1"/>
</dbReference>
<evidence type="ECO:0000256" key="2">
    <source>
        <dbReference type="PROSITE-ProRule" id="PRU01091"/>
    </source>
</evidence>
<reference evidence="5 6" key="1">
    <citation type="submission" date="2019-06" db="EMBL/GenBank/DDBJ databases">
        <authorList>
            <person name="Yang Y."/>
        </authorList>
    </citation>
    <scope>NUCLEOTIDE SEQUENCE [LARGE SCALE GENOMIC DNA]</scope>
    <source>
        <strain evidence="5 6">BIT-26</strain>
    </source>
</reference>
<feature type="domain" description="OmpR/PhoB-type" evidence="4">
    <location>
        <begin position="13"/>
        <end position="118"/>
    </location>
</feature>
<name>A0A506VDD7_9GAMM</name>
<keyword evidence="1 2" id="KW-0238">DNA-binding</keyword>
<evidence type="ECO:0000313" key="5">
    <source>
        <dbReference type="EMBL" id="TPW43645.1"/>
    </source>
</evidence>